<organism evidence="2 3">
    <name type="scientific">Coffea arabica</name>
    <name type="common">Arabian coffee</name>
    <dbReference type="NCBI Taxonomy" id="13443"/>
    <lineage>
        <taxon>Eukaryota</taxon>
        <taxon>Viridiplantae</taxon>
        <taxon>Streptophyta</taxon>
        <taxon>Embryophyta</taxon>
        <taxon>Tracheophyta</taxon>
        <taxon>Spermatophyta</taxon>
        <taxon>Magnoliopsida</taxon>
        <taxon>eudicotyledons</taxon>
        <taxon>Gunneridae</taxon>
        <taxon>Pentapetalae</taxon>
        <taxon>asterids</taxon>
        <taxon>lamiids</taxon>
        <taxon>Gentianales</taxon>
        <taxon>Rubiaceae</taxon>
        <taxon>Ixoroideae</taxon>
        <taxon>Gardenieae complex</taxon>
        <taxon>Bertiereae - Coffeeae clade</taxon>
        <taxon>Coffeeae</taxon>
        <taxon>Coffea</taxon>
    </lineage>
</organism>
<dbReference type="OrthoDB" id="1845342at2759"/>
<evidence type="ECO:0000313" key="2">
    <source>
        <dbReference type="Proteomes" id="UP001652660"/>
    </source>
</evidence>
<dbReference type="Pfam" id="PF00407">
    <property type="entry name" value="Bet_v_1"/>
    <property type="match status" value="1"/>
</dbReference>
<proteinExistence type="predicted"/>
<accession>A0A6P6V0S0</accession>
<dbReference type="Proteomes" id="UP001652660">
    <property type="component" value="Chromosome 11c"/>
</dbReference>
<reference evidence="2" key="1">
    <citation type="journal article" date="2025" name="Foods">
        <title>Unveiling the Microbial Signatures of Arabica Coffee Cherries: Insights into Ripeness Specific Diversity, Functional Traits, and Implications for Quality and Safety.</title>
        <authorList>
            <consortium name="RefSeq"/>
            <person name="Tenea G.N."/>
            <person name="Cifuentes V."/>
            <person name="Reyes P."/>
            <person name="Cevallos-Vallejos M."/>
        </authorList>
    </citation>
    <scope>NUCLEOTIDE SEQUENCE [LARGE SCALE GENOMIC DNA]</scope>
</reference>
<dbReference type="Gene3D" id="3.30.530.20">
    <property type="match status" value="1"/>
</dbReference>
<dbReference type="GO" id="GO:0006952">
    <property type="term" value="P:defense response"/>
    <property type="evidence" value="ECO:0007669"/>
    <property type="project" value="InterPro"/>
</dbReference>
<dbReference type="InterPro" id="IPR023393">
    <property type="entry name" value="START-like_dom_sf"/>
</dbReference>
<dbReference type="AlphaFoldDB" id="A0A6P6V0S0"/>
<dbReference type="SUPFAM" id="SSF55961">
    <property type="entry name" value="Bet v1-like"/>
    <property type="match status" value="1"/>
</dbReference>
<dbReference type="GeneID" id="113716185"/>
<evidence type="ECO:0000313" key="3">
    <source>
        <dbReference type="RefSeq" id="XP_027096280.1"/>
    </source>
</evidence>
<dbReference type="PANTHER" id="PTHR31907">
    <property type="entry name" value="MLP-LIKE PROTEIN 423"/>
    <property type="match status" value="1"/>
</dbReference>
<sequence>MSLRGKLVFEQEISSPGILFFEIYGSKKQYLPSICPDKLPSIELLEGNWGEVGCKLLVNYLIDGKLIPVKETIETVDEDNRSMTYRILEGDLLKDYKSLLITFQATSKGAKNFLNWTYEYEKQNLDVPAPDHMFDFASEVSNIIDAYFLKNQDHFQAS</sequence>
<feature type="domain" description="Bet v I/Major latex protein" evidence="1">
    <location>
        <begin position="2"/>
        <end position="151"/>
    </location>
</feature>
<keyword evidence="2" id="KW-1185">Reference proteome</keyword>
<dbReference type="SMART" id="SM01037">
    <property type="entry name" value="Bet_v_1"/>
    <property type="match status" value="1"/>
</dbReference>
<dbReference type="InterPro" id="IPR051761">
    <property type="entry name" value="MLP-like_ligand-binding"/>
</dbReference>
<name>A0A6P6V0S0_COFAR</name>
<dbReference type="InterPro" id="IPR000916">
    <property type="entry name" value="Bet_v_I/MLP"/>
</dbReference>
<protein>
    <submittedName>
        <fullName evidence="3">Kirola-like</fullName>
    </submittedName>
</protein>
<gene>
    <name evidence="3" type="primary">LOC113716185</name>
</gene>
<evidence type="ECO:0000259" key="1">
    <source>
        <dbReference type="SMART" id="SM01037"/>
    </source>
</evidence>
<dbReference type="RefSeq" id="XP_027096280.1">
    <property type="nucleotide sequence ID" value="XM_027240479.1"/>
</dbReference>
<dbReference type="CDD" id="cd07816">
    <property type="entry name" value="Bet_v1-like"/>
    <property type="match status" value="1"/>
</dbReference>
<reference evidence="3" key="2">
    <citation type="submission" date="2025-08" db="UniProtKB">
        <authorList>
            <consortium name="RefSeq"/>
        </authorList>
    </citation>
    <scope>IDENTIFICATION</scope>
    <source>
        <tissue evidence="3">Leaves</tissue>
    </source>
</reference>